<dbReference type="Gene3D" id="3.10.20.30">
    <property type="match status" value="1"/>
</dbReference>
<keyword evidence="2" id="KW-0479">Metal-binding</keyword>
<evidence type="ECO:0000313" key="8">
    <source>
        <dbReference type="EMBL" id="QDU83392.1"/>
    </source>
</evidence>
<gene>
    <name evidence="8" type="primary">hcrC_1</name>
    <name evidence="8" type="ORF">Pla163_04910</name>
</gene>
<feature type="region of interest" description="Disordered" evidence="6">
    <location>
        <begin position="1"/>
        <end position="27"/>
    </location>
</feature>
<dbReference type="GO" id="GO:0046872">
    <property type="term" value="F:metal ion binding"/>
    <property type="evidence" value="ECO:0007669"/>
    <property type="project" value="UniProtKB-KW"/>
</dbReference>
<feature type="compositionally biased region" description="Basic and acidic residues" evidence="6">
    <location>
        <begin position="1"/>
        <end position="13"/>
    </location>
</feature>
<keyword evidence="1" id="KW-0001">2Fe-2S</keyword>
<protein>
    <submittedName>
        <fullName evidence="8">4-hydroxybenzoyl-CoA reductase subunit gamma</fullName>
        <ecNumber evidence="8">1.3.7.9</ecNumber>
    </submittedName>
</protein>
<dbReference type="EC" id="1.3.7.9" evidence="8"/>
<dbReference type="EMBL" id="CP036290">
    <property type="protein sequence ID" value="QDU83392.1"/>
    <property type="molecule type" value="Genomic_DNA"/>
</dbReference>
<dbReference type="GO" id="GO:0051537">
    <property type="term" value="F:2 iron, 2 sulfur cluster binding"/>
    <property type="evidence" value="ECO:0007669"/>
    <property type="project" value="UniProtKB-KW"/>
</dbReference>
<dbReference type="SUPFAM" id="SSF47741">
    <property type="entry name" value="CO dehydrogenase ISP C-domain like"/>
    <property type="match status" value="1"/>
</dbReference>
<dbReference type="PANTHER" id="PTHR44379">
    <property type="entry name" value="OXIDOREDUCTASE WITH IRON-SULFUR SUBUNIT"/>
    <property type="match status" value="1"/>
</dbReference>
<dbReference type="FunFam" id="3.10.20.30:FF:000020">
    <property type="entry name" value="Xanthine dehydrogenase iron-sulfur subunit"/>
    <property type="match status" value="1"/>
</dbReference>
<dbReference type="Pfam" id="PF00111">
    <property type="entry name" value="Fer2"/>
    <property type="match status" value="1"/>
</dbReference>
<evidence type="ECO:0000259" key="7">
    <source>
        <dbReference type="PROSITE" id="PS51085"/>
    </source>
</evidence>
<dbReference type="InterPro" id="IPR036884">
    <property type="entry name" value="2Fe-2S-bd_dom_sf"/>
</dbReference>
<dbReference type="Proteomes" id="UP000319342">
    <property type="component" value="Chromosome"/>
</dbReference>
<evidence type="ECO:0000313" key="9">
    <source>
        <dbReference type="Proteomes" id="UP000319342"/>
    </source>
</evidence>
<dbReference type="InterPro" id="IPR006058">
    <property type="entry name" value="2Fe2S_fd_BS"/>
</dbReference>
<keyword evidence="5" id="KW-0411">Iron-sulfur</keyword>
<keyword evidence="3 8" id="KW-0560">Oxidoreductase</keyword>
<dbReference type="PROSITE" id="PS51085">
    <property type="entry name" value="2FE2S_FER_2"/>
    <property type="match status" value="1"/>
</dbReference>
<accession>A0A518CVY6</accession>
<dbReference type="SUPFAM" id="SSF54292">
    <property type="entry name" value="2Fe-2S ferredoxin-like"/>
    <property type="match status" value="1"/>
</dbReference>
<dbReference type="InterPro" id="IPR019546">
    <property type="entry name" value="TAT_signal_bac_arc"/>
</dbReference>
<dbReference type="InterPro" id="IPR051452">
    <property type="entry name" value="Diverse_Oxidoreductases"/>
</dbReference>
<feature type="domain" description="2Fe-2S ferredoxin-type" evidence="7">
    <location>
        <begin position="73"/>
        <end position="151"/>
    </location>
</feature>
<proteinExistence type="predicted"/>
<dbReference type="NCBIfam" id="TIGR01409">
    <property type="entry name" value="TAT_signal_seq"/>
    <property type="match status" value="1"/>
</dbReference>
<evidence type="ECO:0000256" key="2">
    <source>
        <dbReference type="ARBA" id="ARBA00022723"/>
    </source>
</evidence>
<dbReference type="RefSeq" id="WP_145182995.1">
    <property type="nucleotide sequence ID" value="NZ_CP036290.1"/>
</dbReference>
<evidence type="ECO:0000256" key="1">
    <source>
        <dbReference type="ARBA" id="ARBA00022714"/>
    </source>
</evidence>
<dbReference type="Pfam" id="PF01799">
    <property type="entry name" value="Fer2_2"/>
    <property type="match status" value="1"/>
</dbReference>
<evidence type="ECO:0000256" key="5">
    <source>
        <dbReference type="ARBA" id="ARBA00023014"/>
    </source>
</evidence>
<organism evidence="8 9">
    <name type="scientific">Rohdeia mirabilis</name>
    <dbReference type="NCBI Taxonomy" id="2528008"/>
    <lineage>
        <taxon>Bacteria</taxon>
        <taxon>Pseudomonadati</taxon>
        <taxon>Planctomycetota</taxon>
        <taxon>Planctomycetia</taxon>
        <taxon>Planctomycetia incertae sedis</taxon>
        <taxon>Rohdeia</taxon>
    </lineage>
</organism>
<reference evidence="8 9" key="1">
    <citation type="submission" date="2019-02" db="EMBL/GenBank/DDBJ databases">
        <title>Deep-cultivation of Planctomycetes and their phenomic and genomic characterization uncovers novel biology.</title>
        <authorList>
            <person name="Wiegand S."/>
            <person name="Jogler M."/>
            <person name="Boedeker C."/>
            <person name="Pinto D."/>
            <person name="Vollmers J."/>
            <person name="Rivas-Marin E."/>
            <person name="Kohn T."/>
            <person name="Peeters S.H."/>
            <person name="Heuer A."/>
            <person name="Rast P."/>
            <person name="Oberbeckmann S."/>
            <person name="Bunk B."/>
            <person name="Jeske O."/>
            <person name="Meyerdierks A."/>
            <person name="Storesund J.E."/>
            <person name="Kallscheuer N."/>
            <person name="Luecker S."/>
            <person name="Lage O.M."/>
            <person name="Pohl T."/>
            <person name="Merkel B.J."/>
            <person name="Hornburger P."/>
            <person name="Mueller R.-W."/>
            <person name="Bruemmer F."/>
            <person name="Labrenz M."/>
            <person name="Spormann A.M."/>
            <person name="Op den Camp H."/>
            <person name="Overmann J."/>
            <person name="Amann R."/>
            <person name="Jetten M.S.M."/>
            <person name="Mascher T."/>
            <person name="Medema M.H."/>
            <person name="Devos D.P."/>
            <person name="Kaster A.-K."/>
            <person name="Ovreas L."/>
            <person name="Rohde M."/>
            <person name="Galperin M.Y."/>
            <person name="Jogler C."/>
        </authorList>
    </citation>
    <scope>NUCLEOTIDE SEQUENCE [LARGE SCALE GENOMIC DNA]</scope>
    <source>
        <strain evidence="8 9">Pla163</strain>
    </source>
</reference>
<name>A0A518CVY6_9BACT</name>
<evidence type="ECO:0000256" key="4">
    <source>
        <dbReference type="ARBA" id="ARBA00023004"/>
    </source>
</evidence>
<sequence>MTDRTTPDGRDDAPPQGATSSAPAPLSRRSFLKGASTVAAGGAAIGQALAAQTAAAQAEQEAASRGTTLSGKVDVTLAINGREQKLSIEPRTTLLSALRHHLERPLTGTKEVCDRGNCGACSVLIDGEPAYSCLQLAVRCAGKQITTVEGLGSPDAMSDVQAAFVAKDAQMCGFCTPGFVIATTACLSKHPDADRDTIRTELSGNLCRCGTYGHLFDAAEAVRDGRTGAKSEGGSKR</sequence>
<dbReference type="InterPro" id="IPR006311">
    <property type="entry name" value="TAT_signal"/>
</dbReference>
<keyword evidence="9" id="KW-1185">Reference proteome</keyword>
<dbReference type="PROSITE" id="PS00197">
    <property type="entry name" value="2FE2S_FER_1"/>
    <property type="match status" value="1"/>
</dbReference>
<dbReference type="Gene3D" id="1.10.150.120">
    <property type="entry name" value="[2Fe-2S]-binding domain"/>
    <property type="match status" value="1"/>
</dbReference>
<dbReference type="InterPro" id="IPR001041">
    <property type="entry name" value="2Fe-2S_ferredoxin-type"/>
</dbReference>
<evidence type="ECO:0000256" key="6">
    <source>
        <dbReference type="SAM" id="MobiDB-lite"/>
    </source>
</evidence>
<dbReference type="InterPro" id="IPR036010">
    <property type="entry name" value="2Fe-2S_ferredoxin-like_sf"/>
</dbReference>
<dbReference type="InterPro" id="IPR012675">
    <property type="entry name" value="Beta-grasp_dom_sf"/>
</dbReference>
<dbReference type="CDD" id="cd00207">
    <property type="entry name" value="fer2"/>
    <property type="match status" value="1"/>
</dbReference>
<keyword evidence="4" id="KW-0408">Iron</keyword>
<dbReference type="GO" id="GO:0016491">
    <property type="term" value="F:oxidoreductase activity"/>
    <property type="evidence" value="ECO:0007669"/>
    <property type="project" value="UniProtKB-KW"/>
</dbReference>
<dbReference type="AlphaFoldDB" id="A0A518CVY6"/>
<evidence type="ECO:0000256" key="3">
    <source>
        <dbReference type="ARBA" id="ARBA00023002"/>
    </source>
</evidence>
<dbReference type="InterPro" id="IPR002888">
    <property type="entry name" value="2Fe-2S-bd"/>
</dbReference>
<dbReference type="OrthoDB" id="9796880at2"/>
<dbReference type="PROSITE" id="PS51318">
    <property type="entry name" value="TAT"/>
    <property type="match status" value="1"/>
</dbReference>
<dbReference type="PANTHER" id="PTHR44379:SF8">
    <property type="entry name" value="XANTHINE DEHYDROGENASE IRON-SULFUR-BINDING SUBUNIT XDHC-RELATED"/>
    <property type="match status" value="1"/>
</dbReference>